<evidence type="ECO:0000256" key="11">
    <source>
        <dbReference type="ARBA" id="ARBA00023180"/>
    </source>
</evidence>
<keyword evidence="7 14" id="KW-1133">Transmembrane helix</keyword>
<dbReference type="GO" id="GO:0005307">
    <property type="term" value="F:choline:sodium symporter activity"/>
    <property type="evidence" value="ECO:0007669"/>
    <property type="project" value="TreeGrafter"/>
</dbReference>
<evidence type="ECO:0000313" key="15">
    <source>
        <dbReference type="EMBL" id="RWS20493.1"/>
    </source>
</evidence>
<evidence type="ECO:0000256" key="1">
    <source>
        <dbReference type="ARBA" id="ARBA00004141"/>
    </source>
</evidence>
<name>A0A443RYZ9_9ACAR</name>
<keyword evidence="5" id="KW-0769">Symport</keyword>
<evidence type="ECO:0000256" key="6">
    <source>
        <dbReference type="ARBA" id="ARBA00022979"/>
    </source>
</evidence>
<dbReference type="OrthoDB" id="546820at2759"/>
<dbReference type="PANTHER" id="PTHR45897">
    <property type="entry name" value="HIGH-AFFINITY CHOLINE TRANSPORTER 1"/>
    <property type="match status" value="1"/>
</dbReference>
<keyword evidence="9" id="KW-0406">Ion transport</keyword>
<evidence type="ECO:0000256" key="7">
    <source>
        <dbReference type="ARBA" id="ARBA00022989"/>
    </source>
</evidence>
<protein>
    <submittedName>
        <fullName evidence="15">High-affinity choline transporter 1-like protein</fullName>
    </submittedName>
</protein>
<evidence type="ECO:0000256" key="4">
    <source>
        <dbReference type="ARBA" id="ARBA00022692"/>
    </source>
</evidence>
<keyword evidence="16" id="KW-1185">Reference proteome</keyword>
<evidence type="ECO:0000256" key="9">
    <source>
        <dbReference type="ARBA" id="ARBA00023065"/>
    </source>
</evidence>
<dbReference type="Proteomes" id="UP000288716">
    <property type="component" value="Unassembled WGS sequence"/>
</dbReference>
<keyword evidence="3" id="KW-0813">Transport</keyword>
<evidence type="ECO:0000256" key="14">
    <source>
        <dbReference type="SAM" id="Phobius"/>
    </source>
</evidence>
<dbReference type="InterPro" id="IPR001734">
    <property type="entry name" value="Na/solute_symporter"/>
</dbReference>
<sequence>MTINIPGVISVIIFYIFILLVGIWAGKKKKNTDDGGDELETEEVMLAGRNIGIFVGIFTMTATWVGGGYINGTAEALYSLGVIWCQAPFGYAASLLVGGYFFATKMREQGYVTMLDPFQEILGSRMGGLLFLPALCGEIFWSAAILAALGATVSVIIDLDTHTSIIVSAIIALIYT</sequence>
<comment type="caution">
    <text evidence="15">The sequence shown here is derived from an EMBL/GenBank/DDBJ whole genome shotgun (WGS) entry which is preliminary data.</text>
</comment>
<evidence type="ECO:0000313" key="16">
    <source>
        <dbReference type="Proteomes" id="UP000288716"/>
    </source>
</evidence>
<organism evidence="15 16">
    <name type="scientific">Leptotrombidium deliense</name>
    <dbReference type="NCBI Taxonomy" id="299467"/>
    <lineage>
        <taxon>Eukaryota</taxon>
        <taxon>Metazoa</taxon>
        <taxon>Ecdysozoa</taxon>
        <taxon>Arthropoda</taxon>
        <taxon>Chelicerata</taxon>
        <taxon>Arachnida</taxon>
        <taxon>Acari</taxon>
        <taxon>Acariformes</taxon>
        <taxon>Trombidiformes</taxon>
        <taxon>Prostigmata</taxon>
        <taxon>Anystina</taxon>
        <taxon>Parasitengona</taxon>
        <taxon>Trombiculoidea</taxon>
        <taxon>Trombiculidae</taxon>
        <taxon>Leptotrombidium</taxon>
    </lineage>
</organism>
<feature type="non-terminal residue" evidence="15">
    <location>
        <position position="176"/>
    </location>
</feature>
<evidence type="ECO:0000256" key="5">
    <source>
        <dbReference type="ARBA" id="ARBA00022847"/>
    </source>
</evidence>
<keyword evidence="10 14" id="KW-0472">Membrane</keyword>
<dbReference type="PROSITE" id="PS50283">
    <property type="entry name" value="NA_SOLUT_SYMP_3"/>
    <property type="match status" value="1"/>
</dbReference>
<dbReference type="PANTHER" id="PTHR45897:SF4">
    <property type="entry name" value="HIGH-AFFINITY CHOLINE TRANSPORTER 1"/>
    <property type="match status" value="1"/>
</dbReference>
<dbReference type="GO" id="GO:0005886">
    <property type="term" value="C:plasma membrane"/>
    <property type="evidence" value="ECO:0007669"/>
    <property type="project" value="TreeGrafter"/>
</dbReference>
<dbReference type="VEuPathDB" id="VectorBase:LDEU011547"/>
<keyword evidence="11" id="KW-0325">Glycoprotein</keyword>
<evidence type="ECO:0000256" key="2">
    <source>
        <dbReference type="ARBA" id="ARBA00006434"/>
    </source>
</evidence>
<dbReference type="InterPro" id="IPR038377">
    <property type="entry name" value="Na/Glc_symporter_sf"/>
</dbReference>
<dbReference type="Pfam" id="PF00474">
    <property type="entry name" value="SSF"/>
    <property type="match status" value="1"/>
</dbReference>
<feature type="transmembrane region" description="Helical" evidence="14">
    <location>
        <begin position="129"/>
        <end position="149"/>
    </location>
</feature>
<keyword evidence="8" id="KW-0915">Sodium</keyword>
<evidence type="ECO:0000256" key="8">
    <source>
        <dbReference type="ARBA" id="ARBA00023053"/>
    </source>
</evidence>
<reference evidence="15 16" key="1">
    <citation type="journal article" date="2018" name="Gigascience">
        <title>Genomes of trombidid mites reveal novel predicted allergens and laterally-transferred genes associated with secondary metabolism.</title>
        <authorList>
            <person name="Dong X."/>
            <person name="Chaisiri K."/>
            <person name="Xia D."/>
            <person name="Armstrong S.D."/>
            <person name="Fang Y."/>
            <person name="Donnelly M.J."/>
            <person name="Kadowaki T."/>
            <person name="McGarry J.W."/>
            <person name="Darby A.C."/>
            <person name="Makepeace B.L."/>
        </authorList>
    </citation>
    <scope>NUCLEOTIDE SEQUENCE [LARGE SCALE GENOMIC DNA]</scope>
    <source>
        <strain evidence="15">UoL-UT</strain>
    </source>
</reference>
<feature type="transmembrane region" description="Helical" evidence="14">
    <location>
        <begin position="46"/>
        <end position="70"/>
    </location>
</feature>
<accession>A0A443RYZ9</accession>
<feature type="transmembrane region" description="Helical" evidence="14">
    <location>
        <begin position="76"/>
        <end position="103"/>
    </location>
</feature>
<dbReference type="GO" id="GO:0008292">
    <property type="term" value="P:acetylcholine biosynthetic process"/>
    <property type="evidence" value="ECO:0007669"/>
    <property type="project" value="TreeGrafter"/>
</dbReference>
<feature type="transmembrane region" description="Helical" evidence="14">
    <location>
        <begin position="6"/>
        <end position="25"/>
    </location>
</feature>
<dbReference type="STRING" id="299467.A0A443RYZ9"/>
<evidence type="ECO:0000256" key="3">
    <source>
        <dbReference type="ARBA" id="ARBA00022448"/>
    </source>
</evidence>
<feature type="transmembrane region" description="Helical" evidence="14">
    <location>
        <begin position="155"/>
        <end position="175"/>
    </location>
</feature>
<evidence type="ECO:0000256" key="13">
    <source>
        <dbReference type="RuleBase" id="RU362091"/>
    </source>
</evidence>
<dbReference type="Gene3D" id="1.20.1730.10">
    <property type="entry name" value="Sodium/glucose cotransporter"/>
    <property type="match status" value="1"/>
</dbReference>
<proteinExistence type="inferred from homology"/>
<keyword evidence="4 14" id="KW-0812">Transmembrane</keyword>
<evidence type="ECO:0000256" key="12">
    <source>
        <dbReference type="ARBA" id="ARBA00023201"/>
    </source>
</evidence>
<evidence type="ECO:0000256" key="10">
    <source>
        <dbReference type="ARBA" id="ARBA00023136"/>
    </source>
</evidence>
<dbReference type="EMBL" id="NCKV01017213">
    <property type="protein sequence ID" value="RWS20493.1"/>
    <property type="molecule type" value="Genomic_DNA"/>
</dbReference>
<dbReference type="AlphaFoldDB" id="A0A443RYZ9"/>
<keyword evidence="6" id="KW-0530">Neurotransmitter biosynthesis</keyword>
<comment type="similarity">
    <text evidence="2 13">Belongs to the sodium:solute symporter (SSF) (TC 2.A.21) family.</text>
</comment>
<gene>
    <name evidence="15" type="ORF">B4U80_05191</name>
</gene>
<comment type="subcellular location">
    <subcellularLocation>
        <location evidence="1">Membrane</location>
        <topology evidence="1">Multi-pass membrane protein</topology>
    </subcellularLocation>
</comment>
<keyword evidence="12" id="KW-0739">Sodium transport</keyword>
<dbReference type="InterPro" id="IPR052244">
    <property type="entry name" value="Choline_transporter"/>
</dbReference>